<feature type="region of interest" description="Disordered" evidence="1">
    <location>
        <begin position="59"/>
        <end position="79"/>
    </location>
</feature>
<comment type="caution">
    <text evidence="2">The sequence shown here is derived from an EMBL/GenBank/DDBJ whole genome shotgun (WGS) entry which is preliminary data.</text>
</comment>
<accession>A0A438GGS4</accession>
<proteinExistence type="predicted"/>
<evidence type="ECO:0000313" key="3">
    <source>
        <dbReference type="Proteomes" id="UP000288805"/>
    </source>
</evidence>
<feature type="compositionally biased region" description="Basic residues" evidence="1">
    <location>
        <begin position="61"/>
        <end position="79"/>
    </location>
</feature>
<sequence length="79" mass="8889">MQTYDVQASMGIPQDPRFMTQEGRSGFGEYNREVMDSDDEDDLSKMDMGGRAKGVYIGGTLKHRGNGQHITSRRKQCKS</sequence>
<feature type="region of interest" description="Disordered" evidence="1">
    <location>
        <begin position="1"/>
        <end position="24"/>
    </location>
</feature>
<dbReference type="Proteomes" id="UP000288805">
    <property type="component" value="Unassembled WGS sequence"/>
</dbReference>
<organism evidence="2 3">
    <name type="scientific">Vitis vinifera</name>
    <name type="common">Grape</name>
    <dbReference type="NCBI Taxonomy" id="29760"/>
    <lineage>
        <taxon>Eukaryota</taxon>
        <taxon>Viridiplantae</taxon>
        <taxon>Streptophyta</taxon>
        <taxon>Embryophyta</taxon>
        <taxon>Tracheophyta</taxon>
        <taxon>Spermatophyta</taxon>
        <taxon>Magnoliopsida</taxon>
        <taxon>eudicotyledons</taxon>
        <taxon>Gunneridae</taxon>
        <taxon>Pentapetalae</taxon>
        <taxon>rosids</taxon>
        <taxon>Vitales</taxon>
        <taxon>Vitaceae</taxon>
        <taxon>Viteae</taxon>
        <taxon>Vitis</taxon>
    </lineage>
</organism>
<evidence type="ECO:0000313" key="2">
    <source>
        <dbReference type="EMBL" id="RVW71409.1"/>
    </source>
</evidence>
<reference evidence="2 3" key="1">
    <citation type="journal article" date="2018" name="PLoS Genet.">
        <title>Population sequencing reveals clonal diversity and ancestral inbreeding in the grapevine cultivar Chardonnay.</title>
        <authorList>
            <person name="Roach M.J."/>
            <person name="Johnson D.L."/>
            <person name="Bohlmann J."/>
            <person name="van Vuuren H.J."/>
            <person name="Jones S.J."/>
            <person name="Pretorius I.S."/>
            <person name="Schmidt S.A."/>
            <person name="Borneman A.R."/>
        </authorList>
    </citation>
    <scope>NUCLEOTIDE SEQUENCE [LARGE SCALE GENOMIC DNA]</scope>
    <source>
        <strain evidence="3">cv. Chardonnay</strain>
        <tissue evidence="2">Leaf</tissue>
    </source>
</reference>
<name>A0A438GGS4_VITVI</name>
<dbReference type="EMBL" id="QGNW01000438">
    <property type="protein sequence ID" value="RVW71409.1"/>
    <property type="molecule type" value="Genomic_DNA"/>
</dbReference>
<protein>
    <submittedName>
        <fullName evidence="2">Uncharacterized protein</fullName>
    </submittedName>
</protein>
<gene>
    <name evidence="2" type="ORF">CK203_058079</name>
</gene>
<dbReference type="AlphaFoldDB" id="A0A438GGS4"/>
<evidence type="ECO:0000256" key="1">
    <source>
        <dbReference type="SAM" id="MobiDB-lite"/>
    </source>
</evidence>